<proteinExistence type="predicted"/>
<evidence type="ECO:0000256" key="1">
    <source>
        <dbReference type="SAM" id="Phobius"/>
    </source>
</evidence>
<dbReference type="PANTHER" id="PTHR32063:SF0">
    <property type="entry name" value="SWARMING MOTILITY PROTEIN SWRC"/>
    <property type="match status" value="1"/>
</dbReference>
<evidence type="ECO:0000313" key="3">
    <source>
        <dbReference type="Proteomes" id="UP000239549"/>
    </source>
</evidence>
<keyword evidence="1" id="KW-1133">Transmembrane helix</keyword>
<dbReference type="RefSeq" id="WP_207655579.1">
    <property type="nucleotide sequence ID" value="NZ_BFAV01000123.1"/>
</dbReference>
<dbReference type="Gene3D" id="1.20.1640.10">
    <property type="entry name" value="Multidrug efflux transporter AcrB transmembrane domain"/>
    <property type="match status" value="2"/>
</dbReference>
<dbReference type="AlphaFoldDB" id="A0A2L2XC44"/>
<dbReference type="SUPFAM" id="SSF82693">
    <property type="entry name" value="Multidrug efflux transporter AcrB pore domain, PN1, PN2, PC1 and PC2 subdomains"/>
    <property type="match status" value="1"/>
</dbReference>
<comment type="caution">
    <text evidence="2">The sequence shown here is derived from an EMBL/GenBank/DDBJ whole genome shotgun (WGS) entry which is preliminary data.</text>
</comment>
<dbReference type="Gene3D" id="3.30.2090.10">
    <property type="entry name" value="Multidrug efflux transporter AcrB TolC docking domain, DN and DC subdomains"/>
    <property type="match status" value="1"/>
</dbReference>
<sequence length="318" mass="34166">MEKFIGFLLNKKLIIYLFTFLLVLAGVGSLLTFNRELVPTTNLPWIEVNISGGSLPPEEMEEKSTKPIEKELKSVPDIEEFTSNSSTGSVEISVQVSEGKGAEVKQEVQTIVNRLRSSFPRDVVEQLQAANVKQSIGTLKNTGFDTVVEVDRSFKTIQQIGDVTVQTPSGRVYLRQLASVEDMRGKSSDAVYMKDGRPYIMLEVKRSSSGDVITTAAAVQQVIDRINREARGSYNISVVQDGASFIKHAVNNLSRDVAIGGVLAIVIRGSGTGPASPGQNSAAGPGPVCRGAAAFPPGKNRYGTHGGRVLCTGQTDHA</sequence>
<dbReference type="InterPro" id="IPR027463">
    <property type="entry name" value="AcrB_DN_DC_subdom"/>
</dbReference>
<dbReference type="Gene3D" id="3.30.70.1430">
    <property type="entry name" value="Multidrug efflux transporter AcrB pore domain"/>
    <property type="match status" value="1"/>
</dbReference>
<keyword evidence="3" id="KW-1185">Reference proteome</keyword>
<name>A0A2L2XC44_9FIRM</name>
<evidence type="ECO:0000313" key="2">
    <source>
        <dbReference type="EMBL" id="GBF33899.1"/>
    </source>
</evidence>
<dbReference type="GO" id="GO:0005886">
    <property type="term" value="C:plasma membrane"/>
    <property type="evidence" value="ECO:0007669"/>
    <property type="project" value="TreeGrafter"/>
</dbReference>
<keyword evidence="1" id="KW-0472">Membrane</keyword>
<organism evidence="2 3">
    <name type="scientific">Desulfocucumis palustris</name>
    <dbReference type="NCBI Taxonomy" id="1898651"/>
    <lineage>
        <taxon>Bacteria</taxon>
        <taxon>Bacillati</taxon>
        <taxon>Bacillota</taxon>
        <taxon>Clostridia</taxon>
        <taxon>Eubacteriales</taxon>
        <taxon>Desulfocucumaceae</taxon>
        <taxon>Desulfocucumis</taxon>
    </lineage>
</organism>
<gene>
    <name evidence="2" type="ORF">DCCM_3010</name>
</gene>
<dbReference type="GO" id="GO:0042910">
    <property type="term" value="F:xenobiotic transmembrane transporter activity"/>
    <property type="evidence" value="ECO:0007669"/>
    <property type="project" value="TreeGrafter"/>
</dbReference>
<protein>
    <submittedName>
        <fullName evidence="2">Acriflavin resistance protein</fullName>
    </submittedName>
</protein>
<dbReference type="InterPro" id="IPR001036">
    <property type="entry name" value="Acrflvin-R"/>
</dbReference>
<dbReference type="EMBL" id="BFAV01000123">
    <property type="protein sequence ID" value="GBF33899.1"/>
    <property type="molecule type" value="Genomic_DNA"/>
</dbReference>
<dbReference type="SUPFAM" id="SSF82714">
    <property type="entry name" value="Multidrug efflux transporter AcrB TolC docking domain, DN and DC subdomains"/>
    <property type="match status" value="1"/>
</dbReference>
<feature type="transmembrane region" description="Helical" evidence="1">
    <location>
        <begin position="13"/>
        <end position="33"/>
    </location>
</feature>
<dbReference type="Pfam" id="PF00873">
    <property type="entry name" value="ACR_tran"/>
    <property type="match status" value="1"/>
</dbReference>
<keyword evidence="1" id="KW-0812">Transmembrane</keyword>
<dbReference type="PANTHER" id="PTHR32063">
    <property type="match status" value="1"/>
</dbReference>
<dbReference type="Proteomes" id="UP000239549">
    <property type="component" value="Unassembled WGS sequence"/>
</dbReference>
<dbReference type="Gene3D" id="3.30.70.1320">
    <property type="entry name" value="Multidrug efflux transporter AcrB pore domain like"/>
    <property type="match status" value="1"/>
</dbReference>
<reference evidence="3" key="1">
    <citation type="submission" date="2018-02" db="EMBL/GenBank/DDBJ databases">
        <title>Genome sequence of Desulfocucumis palustris strain NAW-5.</title>
        <authorList>
            <person name="Watanabe M."/>
            <person name="Kojima H."/>
            <person name="Fukui M."/>
        </authorList>
    </citation>
    <scope>NUCLEOTIDE SEQUENCE [LARGE SCALE GENOMIC DNA]</scope>
    <source>
        <strain evidence="3">NAW-5</strain>
    </source>
</reference>
<accession>A0A2L2XC44</accession>